<gene>
    <name evidence="2" type="ORF">GGD88_002118</name>
</gene>
<dbReference type="Proteomes" id="UP000555728">
    <property type="component" value="Unassembled WGS sequence"/>
</dbReference>
<evidence type="ECO:0000256" key="1">
    <source>
        <dbReference type="SAM" id="MobiDB-lite"/>
    </source>
</evidence>
<sequence>MTDGREMYQEINALLGNLATALALPPETVAELLEQGALTLEMGKDAAGNHFVLATHGDGDDQRVARVYKDSIHHLGAPPPDGTTGASGIGR</sequence>
<dbReference type="RefSeq" id="WP_184435230.1">
    <property type="nucleotide sequence ID" value="NZ_JACIGI010000016.1"/>
</dbReference>
<name>A0A7W6S029_9PROT</name>
<reference evidence="2 3" key="1">
    <citation type="submission" date="2020-08" db="EMBL/GenBank/DDBJ databases">
        <title>Genome sequencing of Purple Non-Sulfur Bacteria from various extreme environments.</title>
        <authorList>
            <person name="Mayer M."/>
        </authorList>
    </citation>
    <scope>NUCLEOTIDE SEQUENCE [LARGE SCALE GENOMIC DNA]</scope>
    <source>
        <strain evidence="2 3">JA135</strain>
    </source>
</reference>
<keyword evidence="3" id="KW-1185">Reference proteome</keyword>
<dbReference type="AlphaFoldDB" id="A0A7W6S029"/>
<comment type="caution">
    <text evidence="2">The sequence shown here is derived from an EMBL/GenBank/DDBJ whole genome shotgun (WGS) entry which is preliminary data.</text>
</comment>
<evidence type="ECO:0000313" key="3">
    <source>
        <dbReference type="Proteomes" id="UP000555728"/>
    </source>
</evidence>
<protein>
    <submittedName>
        <fullName evidence="2">Uncharacterized protein</fullName>
    </submittedName>
</protein>
<organism evidence="2 3">
    <name type="scientific">Roseospira goensis</name>
    <dbReference type="NCBI Taxonomy" id="391922"/>
    <lineage>
        <taxon>Bacteria</taxon>
        <taxon>Pseudomonadati</taxon>
        <taxon>Pseudomonadota</taxon>
        <taxon>Alphaproteobacteria</taxon>
        <taxon>Rhodospirillales</taxon>
        <taxon>Rhodospirillaceae</taxon>
        <taxon>Roseospira</taxon>
    </lineage>
</organism>
<accession>A0A7W6S029</accession>
<dbReference type="EMBL" id="JACIGI010000016">
    <property type="protein sequence ID" value="MBB4286388.1"/>
    <property type="molecule type" value="Genomic_DNA"/>
</dbReference>
<proteinExistence type="predicted"/>
<evidence type="ECO:0000313" key="2">
    <source>
        <dbReference type="EMBL" id="MBB4286388.1"/>
    </source>
</evidence>
<feature type="region of interest" description="Disordered" evidence="1">
    <location>
        <begin position="72"/>
        <end position="91"/>
    </location>
</feature>